<proteinExistence type="predicted"/>
<keyword evidence="2" id="KW-1185">Reference proteome</keyword>
<dbReference type="AlphaFoldDB" id="A0A135L0Z8"/>
<dbReference type="STRING" id="1413211.U473_00280"/>
<evidence type="ECO:0000313" key="2">
    <source>
        <dbReference type="Proteomes" id="UP000070352"/>
    </source>
</evidence>
<dbReference type="EMBL" id="LSKU01000001">
    <property type="protein sequence ID" value="KXG42654.1"/>
    <property type="molecule type" value="Genomic_DNA"/>
</dbReference>
<reference evidence="1 2" key="1">
    <citation type="submission" date="2016-02" db="EMBL/GenBank/DDBJ databases">
        <title>Draft Genome for Tepidibacillus decaturensis nov. sp. Strain Z9, an Anaerobic, Moderately Thermophilic and Heterotrophic Bacterium from Deep Subsurface of the Illinois Basin, USA.</title>
        <authorList>
            <person name="Dong Y."/>
            <person name="Chang J.Y."/>
            <person name="Sanford R."/>
            <person name="Fouke B.W."/>
        </authorList>
    </citation>
    <scope>NUCLEOTIDE SEQUENCE [LARGE SCALE GENOMIC DNA]</scope>
    <source>
        <strain evidence="1 2">Z9</strain>
    </source>
</reference>
<gene>
    <name evidence="1" type="ORF">U473_00280</name>
</gene>
<sequence length="74" mass="8956">MDVIIIDHVLNSIRAHYEVTLDWFIEEHRTGKYKKLSDNPHYGEIKAMIDAMNCIRKYLGWERITLKQELEFYL</sequence>
<organism evidence="1 2">
    <name type="scientific">Tepidibacillus decaturensis</name>
    <dbReference type="NCBI Taxonomy" id="1413211"/>
    <lineage>
        <taxon>Bacteria</taxon>
        <taxon>Bacillati</taxon>
        <taxon>Bacillota</taxon>
        <taxon>Bacilli</taxon>
        <taxon>Bacillales</taxon>
        <taxon>Bacillaceae</taxon>
        <taxon>Tepidibacillus</taxon>
    </lineage>
</organism>
<accession>A0A135L0Z8</accession>
<protein>
    <submittedName>
        <fullName evidence="1">Uncharacterized protein</fullName>
    </submittedName>
</protein>
<name>A0A135L0Z8_9BACI</name>
<comment type="caution">
    <text evidence="1">The sequence shown here is derived from an EMBL/GenBank/DDBJ whole genome shotgun (WGS) entry which is preliminary data.</text>
</comment>
<dbReference type="Proteomes" id="UP000070352">
    <property type="component" value="Unassembled WGS sequence"/>
</dbReference>
<evidence type="ECO:0000313" key="1">
    <source>
        <dbReference type="EMBL" id="KXG42654.1"/>
    </source>
</evidence>